<name>A0A9P4UQ18_9PEZI</name>
<evidence type="ECO:0000313" key="4">
    <source>
        <dbReference type="EMBL" id="KAF2721423.1"/>
    </source>
</evidence>
<evidence type="ECO:0000256" key="1">
    <source>
        <dbReference type="SAM" id="MobiDB-lite"/>
    </source>
</evidence>
<dbReference type="EMBL" id="MU003790">
    <property type="protein sequence ID" value="KAF2721423.1"/>
    <property type="molecule type" value="Genomic_DNA"/>
</dbReference>
<evidence type="ECO:0000313" key="5">
    <source>
        <dbReference type="Proteomes" id="UP000799441"/>
    </source>
</evidence>
<dbReference type="OrthoDB" id="3650886at2759"/>
<feature type="transmembrane region" description="Helical" evidence="2">
    <location>
        <begin position="7"/>
        <end position="27"/>
    </location>
</feature>
<keyword evidence="2" id="KW-1133">Transmembrane helix</keyword>
<dbReference type="PANTHER" id="PTHR38795:SF1">
    <property type="entry name" value="DUF6604 DOMAIN-CONTAINING PROTEIN"/>
    <property type="match status" value="1"/>
</dbReference>
<organism evidence="4 5">
    <name type="scientific">Polychaeton citri CBS 116435</name>
    <dbReference type="NCBI Taxonomy" id="1314669"/>
    <lineage>
        <taxon>Eukaryota</taxon>
        <taxon>Fungi</taxon>
        <taxon>Dikarya</taxon>
        <taxon>Ascomycota</taxon>
        <taxon>Pezizomycotina</taxon>
        <taxon>Dothideomycetes</taxon>
        <taxon>Dothideomycetidae</taxon>
        <taxon>Capnodiales</taxon>
        <taxon>Capnodiaceae</taxon>
        <taxon>Polychaeton</taxon>
    </lineage>
</organism>
<dbReference type="Proteomes" id="UP000799441">
    <property type="component" value="Unassembled WGS sequence"/>
</dbReference>
<protein>
    <recommendedName>
        <fullName evidence="3">DUF6604 domain-containing protein</fullName>
    </recommendedName>
</protein>
<feature type="region of interest" description="Disordered" evidence="1">
    <location>
        <begin position="178"/>
        <end position="197"/>
    </location>
</feature>
<keyword evidence="5" id="KW-1185">Reference proteome</keyword>
<feature type="region of interest" description="Disordered" evidence="1">
    <location>
        <begin position="641"/>
        <end position="671"/>
    </location>
</feature>
<comment type="caution">
    <text evidence="4">The sequence shown here is derived from an EMBL/GenBank/DDBJ whole genome shotgun (WGS) entry which is preliminary data.</text>
</comment>
<keyword evidence="2" id="KW-0472">Membrane</keyword>
<dbReference type="InterPro" id="IPR046539">
    <property type="entry name" value="DUF6604"/>
</dbReference>
<dbReference type="AlphaFoldDB" id="A0A9P4UQ18"/>
<evidence type="ECO:0000259" key="3">
    <source>
        <dbReference type="Pfam" id="PF20253"/>
    </source>
</evidence>
<proteinExistence type="predicted"/>
<sequence>MLNGPLLAVNCYLFLHFFFALHFHIVVQLRIAGHPAIMDVAEVMNLSQRYKIGTKFLTQWLAKTAQERCKDKGSLPVLLQATSANNKAILGLTTKDRRLLAEVILKSSNYWHQPPAELNNVIIILKSVIAGRRECLLWYKSRGLESNRNKDASHTYFVDQLDGILQVLQQVLRVYDQKSSQTKSNRNRNAKPASQTPVKRFEEDLDTFITDIDHDSVLNSFTAVGNALPSLEDASDGIHQQPHIVERLAQPVRTLISNMPIESDDDAAFSIWCLLKEYKQVRELVRGWWGQYIDGQISIRAAADSTNAAFHYLEKLTKRFNADYPYISTVSNLISYLDIELVITDSHIRYLRCQSKTLRTGDSEDLHALDLLCPLAMCFLQIFRALAKGSTVEGHDTAPAISLMEHVSNIDDIIGVIWIISTNLEPRIADSEWRKHNPLLDWFTRNILHLWESAEAPLQLLPAMQISMEIRKALENRSMAGSSASIAVIQNVKNTLETLNQTPEAVASRQKLHGYIRAVLDLSGVHEKEYPIRPEYDIFPRWLESNPVLASCVASNIMHEAYLYGIGLCNHQAAVLCMAYLYLASRYTGKLQNPWVDMDTVIMEHGKQSFKLPDTPSGIPDMAALAKCFCISMGVNPKSFLPKEDRSRQRRHDRSEPISSEIQLPSPAERGPFNHVKSTCHHLLTSAGRQPLPSEFWISDKGVEINDIFERFVQSATNADSLSSNTMVKERKKGRPTIHKCTTSKQILSQYHNMTIADEERINFNYASFASVCGAILDQMFKGMRDFNSSLLNFSTPQDMVNTILWDEVYSEAIGNKRRPKRTCLDVFVDLFDEYSENGSALTHQAKKFVTGETYQKIDDESLPRPPTAFGITMTMNSDMLKLSTTSEGYRLLQARRVRKLALRHSTK</sequence>
<dbReference type="PANTHER" id="PTHR38795">
    <property type="entry name" value="DUF6604 DOMAIN-CONTAINING PROTEIN"/>
    <property type="match status" value="1"/>
</dbReference>
<dbReference type="Pfam" id="PF20253">
    <property type="entry name" value="DUF6604"/>
    <property type="match status" value="1"/>
</dbReference>
<feature type="domain" description="DUF6604" evidence="3">
    <location>
        <begin position="48"/>
        <end position="319"/>
    </location>
</feature>
<accession>A0A9P4UQ18</accession>
<gene>
    <name evidence="4" type="ORF">K431DRAFT_294235</name>
</gene>
<reference evidence="4" key="1">
    <citation type="journal article" date="2020" name="Stud. Mycol.">
        <title>101 Dothideomycetes genomes: a test case for predicting lifestyles and emergence of pathogens.</title>
        <authorList>
            <person name="Haridas S."/>
            <person name="Albert R."/>
            <person name="Binder M."/>
            <person name="Bloem J."/>
            <person name="Labutti K."/>
            <person name="Salamov A."/>
            <person name="Andreopoulos B."/>
            <person name="Baker S."/>
            <person name="Barry K."/>
            <person name="Bills G."/>
            <person name="Bluhm B."/>
            <person name="Cannon C."/>
            <person name="Castanera R."/>
            <person name="Culley D."/>
            <person name="Daum C."/>
            <person name="Ezra D."/>
            <person name="Gonzalez J."/>
            <person name="Henrissat B."/>
            <person name="Kuo A."/>
            <person name="Liang C."/>
            <person name="Lipzen A."/>
            <person name="Lutzoni F."/>
            <person name="Magnuson J."/>
            <person name="Mondo S."/>
            <person name="Nolan M."/>
            <person name="Ohm R."/>
            <person name="Pangilinan J."/>
            <person name="Park H.-J."/>
            <person name="Ramirez L."/>
            <person name="Alfaro M."/>
            <person name="Sun H."/>
            <person name="Tritt A."/>
            <person name="Yoshinaga Y."/>
            <person name="Zwiers L.-H."/>
            <person name="Turgeon B."/>
            <person name="Goodwin S."/>
            <person name="Spatafora J."/>
            <person name="Crous P."/>
            <person name="Grigoriev I."/>
        </authorList>
    </citation>
    <scope>NUCLEOTIDE SEQUENCE</scope>
    <source>
        <strain evidence="4">CBS 116435</strain>
    </source>
</reference>
<evidence type="ECO:0000256" key="2">
    <source>
        <dbReference type="SAM" id="Phobius"/>
    </source>
</evidence>
<keyword evidence="2" id="KW-0812">Transmembrane</keyword>